<organism evidence="10 11">
    <name type="scientific">Acidilutibacter cellobiosedens</name>
    <dbReference type="NCBI Taxonomy" id="2507161"/>
    <lineage>
        <taxon>Bacteria</taxon>
        <taxon>Bacillati</taxon>
        <taxon>Bacillota</taxon>
        <taxon>Tissierellia</taxon>
        <taxon>Tissierellales</taxon>
        <taxon>Acidilutibacteraceae</taxon>
        <taxon>Acidilutibacter</taxon>
    </lineage>
</organism>
<dbReference type="Pfam" id="PF02357">
    <property type="entry name" value="NusG"/>
    <property type="match status" value="1"/>
</dbReference>
<keyword evidence="1 5" id="KW-0806">Transcription termination</keyword>
<evidence type="ECO:0000256" key="7">
    <source>
        <dbReference type="RuleBase" id="RU000538"/>
    </source>
</evidence>
<dbReference type="CDD" id="cd09891">
    <property type="entry name" value="NGN_Bact_1"/>
    <property type="match status" value="1"/>
</dbReference>
<reference evidence="11" key="1">
    <citation type="submission" date="2019-01" db="EMBL/GenBank/DDBJ databases">
        <title>Draft genomes of a novel of Sporanaerobacter strains.</title>
        <authorList>
            <person name="Ma S."/>
        </authorList>
    </citation>
    <scope>NUCLEOTIDE SEQUENCE [LARGE SCALE GENOMIC DNA]</scope>
    <source>
        <strain evidence="11">NJN-17</strain>
    </source>
</reference>
<keyword evidence="11" id="KW-1185">Reference proteome</keyword>
<dbReference type="CDD" id="cd06091">
    <property type="entry name" value="KOW_NusG"/>
    <property type="match status" value="1"/>
</dbReference>
<dbReference type="OrthoDB" id="9809075at2"/>
<sequence length="183" mass="20938">MVDMTETREERVKKAKWYVVHTYSGYENKVKANIEKMVENRGKIDDIFEVIVPTEEYVESKSGTKKVKERKLFPGYVIVKMIINDESWYLVRNTRGVTGFVGPGSKPVPLTDKEVRALGVQEIVVSDIDLKIKDAIKVIAGPFESFIGTVESINAEKRKVKVYISMFGRETLVELDFDQIEKL</sequence>
<dbReference type="AlphaFoldDB" id="A0A410QHP1"/>
<gene>
    <name evidence="5 10" type="primary">nusG</name>
    <name evidence="10" type="ORF">EQM13_14470</name>
</gene>
<dbReference type="GO" id="GO:0006353">
    <property type="term" value="P:DNA-templated transcription termination"/>
    <property type="evidence" value="ECO:0007669"/>
    <property type="project" value="UniProtKB-UniRule"/>
</dbReference>
<dbReference type="InterPro" id="IPR036735">
    <property type="entry name" value="NGN_dom_sf"/>
</dbReference>
<dbReference type="InterPro" id="IPR014722">
    <property type="entry name" value="Rib_uL2_dom2"/>
</dbReference>
<dbReference type="SUPFAM" id="SSF50104">
    <property type="entry name" value="Translation proteins SH3-like domain"/>
    <property type="match status" value="1"/>
</dbReference>
<feature type="domain" description="NusG-like N-terminal" evidence="8">
    <location>
        <begin position="14"/>
        <end position="122"/>
    </location>
</feature>
<dbReference type="SMART" id="SM00739">
    <property type="entry name" value="KOW"/>
    <property type="match status" value="1"/>
</dbReference>
<protein>
    <recommendedName>
        <fullName evidence="5 6">Transcription termination/antitermination protein NusG</fullName>
    </recommendedName>
</protein>
<dbReference type="Proteomes" id="UP000287969">
    <property type="component" value="Chromosome"/>
</dbReference>
<dbReference type="KEGG" id="spoa:EQM13_14470"/>
<evidence type="ECO:0000313" key="10">
    <source>
        <dbReference type="EMBL" id="QAT63484.1"/>
    </source>
</evidence>
<dbReference type="SMART" id="SM00738">
    <property type="entry name" value="NGN"/>
    <property type="match status" value="1"/>
</dbReference>
<evidence type="ECO:0000256" key="5">
    <source>
        <dbReference type="HAMAP-Rule" id="MF_00948"/>
    </source>
</evidence>
<comment type="similarity">
    <text evidence="5 7">Belongs to the NusG family.</text>
</comment>
<dbReference type="FunFam" id="3.30.70.940:FF:000002">
    <property type="entry name" value="Transcription termination/antitermination protein NusG"/>
    <property type="match status" value="1"/>
</dbReference>
<dbReference type="GO" id="GO:0032784">
    <property type="term" value="P:regulation of DNA-templated transcription elongation"/>
    <property type="evidence" value="ECO:0007669"/>
    <property type="project" value="InterPro"/>
</dbReference>
<dbReference type="SUPFAM" id="SSF82679">
    <property type="entry name" value="N-utilization substance G protein NusG, N-terminal domain"/>
    <property type="match status" value="1"/>
</dbReference>
<proteinExistence type="inferred from homology"/>
<keyword evidence="4 5" id="KW-0804">Transcription</keyword>
<dbReference type="InterPro" id="IPR006645">
    <property type="entry name" value="NGN-like_dom"/>
</dbReference>
<evidence type="ECO:0000256" key="4">
    <source>
        <dbReference type="ARBA" id="ARBA00023163"/>
    </source>
</evidence>
<comment type="function">
    <text evidence="5 7">Participates in transcription elongation, termination and antitermination.</text>
</comment>
<evidence type="ECO:0000259" key="9">
    <source>
        <dbReference type="SMART" id="SM00739"/>
    </source>
</evidence>
<dbReference type="EMBL" id="CP035282">
    <property type="protein sequence ID" value="QAT63484.1"/>
    <property type="molecule type" value="Genomic_DNA"/>
</dbReference>
<evidence type="ECO:0000256" key="2">
    <source>
        <dbReference type="ARBA" id="ARBA00022814"/>
    </source>
</evidence>
<dbReference type="Gene3D" id="3.30.70.940">
    <property type="entry name" value="NusG, N-terminal domain"/>
    <property type="match status" value="1"/>
</dbReference>
<keyword evidence="2 5" id="KW-0889">Transcription antitermination</keyword>
<dbReference type="Gene3D" id="2.30.30.30">
    <property type="match status" value="1"/>
</dbReference>
<feature type="domain" description="KOW" evidence="9">
    <location>
        <begin position="129"/>
        <end position="156"/>
    </location>
</feature>
<dbReference type="RefSeq" id="WP_071140192.1">
    <property type="nucleotide sequence ID" value="NZ_CP035282.1"/>
</dbReference>
<dbReference type="InterPro" id="IPR005824">
    <property type="entry name" value="KOW"/>
</dbReference>
<name>A0A410QHP1_9FIRM</name>
<evidence type="ECO:0000256" key="3">
    <source>
        <dbReference type="ARBA" id="ARBA00023015"/>
    </source>
</evidence>
<dbReference type="GO" id="GO:0005829">
    <property type="term" value="C:cytosol"/>
    <property type="evidence" value="ECO:0007669"/>
    <property type="project" value="UniProtKB-ARBA"/>
</dbReference>
<dbReference type="InterPro" id="IPR043425">
    <property type="entry name" value="NusG-like"/>
</dbReference>
<dbReference type="PANTHER" id="PTHR30265">
    <property type="entry name" value="RHO-INTERACTING TRANSCRIPTION TERMINATION FACTOR NUSG"/>
    <property type="match status" value="1"/>
</dbReference>
<dbReference type="InterPro" id="IPR001062">
    <property type="entry name" value="Transcrpt_antiterm_NusG"/>
</dbReference>
<evidence type="ECO:0000259" key="8">
    <source>
        <dbReference type="SMART" id="SM00738"/>
    </source>
</evidence>
<dbReference type="FunFam" id="2.30.30.30:FF:000002">
    <property type="entry name" value="Transcription termination/antitermination factor NusG"/>
    <property type="match status" value="1"/>
</dbReference>
<dbReference type="PRINTS" id="PR00338">
    <property type="entry name" value="NUSGTNSCPFCT"/>
</dbReference>
<dbReference type="NCBIfam" id="TIGR00922">
    <property type="entry name" value="nusG"/>
    <property type="match status" value="1"/>
</dbReference>
<dbReference type="GO" id="GO:0031564">
    <property type="term" value="P:transcription antitermination"/>
    <property type="evidence" value="ECO:0007669"/>
    <property type="project" value="UniProtKB-UniRule"/>
</dbReference>
<dbReference type="PANTHER" id="PTHR30265:SF2">
    <property type="entry name" value="TRANSCRIPTION TERMINATION_ANTITERMINATION PROTEIN NUSG"/>
    <property type="match status" value="1"/>
</dbReference>
<dbReference type="InterPro" id="IPR047050">
    <property type="entry name" value="NGN"/>
</dbReference>
<evidence type="ECO:0000256" key="6">
    <source>
        <dbReference type="NCBIfam" id="TIGR00922"/>
    </source>
</evidence>
<evidence type="ECO:0000256" key="1">
    <source>
        <dbReference type="ARBA" id="ARBA00022472"/>
    </source>
</evidence>
<dbReference type="HAMAP" id="MF_00948">
    <property type="entry name" value="NusG"/>
    <property type="match status" value="1"/>
</dbReference>
<evidence type="ECO:0000313" key="11">
    <source>
        <dbReference type="Proteomes" id="UP000287969"/>
    </source>
</evidence>
<dbReference type="GO" id="GO:0006354">
    <property type="term" value="P:DNA-templated transcription elongation"/>
    <property type="evidence" value="ECO:0007669"/>
    <property type="project" value="UniProtKB-UniRule"/>
</dbReference>
<accession>A0A410QHP1</accession>
<dbReference type="InterPro" id="IPR008991">
    <property type="entry name" value="Translation_prot_SH3-like_sf"/>
</dbReference>
<keyword evidence="3 5" id="KW-0805">Transcription regulation</keyword>